<dbReference type="HAMAP" id="MF_00922">
    <property type="entry name" value="OM_assembly_BamD"/>
    <property type="match status" value="1"/>
</dbReference>
<gene>
    <name evidence="7" type="ORF">NBG4_40047</name>
</gene>
<dbReference type="PROSITE" id="PS51257">
    <property type="entry name" value="PROKAR_LIPOPROTEIN"/>
    <property type="match status" value="1"/>
</dbReference>
<evidence type="ECO:0000313" key="7">
    <source>
        <dbReference type="EMBL" id="SPQ01007.1"/>
    </source>
</evidence>
<reference evidence="8" key="1">
    <citation type="submission" date="2018-03" db="EMBL/GenBank/DDBJ databases">
        <authorList>
            <person name="Zecchin S."/>
        </authorList>
    </citation>
    <scope>NUCLEOTIDE SEQUENCE [LARGE SCALE GENOMIC DNA]</scope>
</reference>
<keyword evidence="4" id="KW-0802">TPR repeat</keyword>
<dbReference type="InterPro" id="IPR039565">
    <property type="entry name" value="BamD-like"/>
</dbReference>
<dbReference type="InterPro" id="IPR019734">
    <property type="entry name" value="TPR_rpt"/>
</dbReference>
<dbReference type="Proteomes" id="UP000245125">
    <property type="component" value="Unassembled WGS sequence"/>
</dbReference>
<dbReference type="NCBIfam" id="TIGR03302">
    <property type="entry name" value="OM_YfiO"/>
    <property type="match status" value="1"/>
</dbReference>
<evidence type="ECO:0000259" key="6">
    <source>
        <dbReference type="Pfam" id="PF13525"/>
    </source>
</evidence>
<dbReference type="Gene3D" id="1.25.40.10">
    <property type="entry name" value="Tetratricopeptide repeat domain"/>
    <property type="match status" value="1"/>
</dbReference>
<accession>A0A2U3QHW3</accession>
<feature type="repeat" description="TPR" evidence="4">
    <location>
        <begin position="71"/>
        <end position="104"/>
    </location>
</feature>
<dbReference type="InterPro" id="IPR017689">
    <property type="entry name" value="BamD"/>
</dbReference>
<protein>
    <submittedName>
        <fullName evidence="7">Tetratricopeptide repeat domain protein</fullName>
    </submittedName>
</protein>
<keyword evidence="3" id="KW-0998">Cell outer membrane</keyword>
<evidence type="ECO:0000256" key="4">
    <source>
        <dbReference type="PROSITE-ProRule" id="PRU00339"/>
    </source>
</evidence>
<dbReference type="SUPFAM" id="SSF48452">
    <property type="entry name" value="TPR-like"/>
    <property type="match status" value="1"/>
</dbReference>
<dbReference type="PROSITE" id="PS50005">
    <property type="entry name" value="TPR"/>
    <property type="match status" value="1"/>
</dbReference>
<dbReference type="InterPro" id="IPR011990">
    <property type="entry name" value="TPR-like_helical_dom_sf"/>
</dbReference>
<keyword evidence="8" id="KW-1185">Reference proteome</keyword>
<dbReference type="Pfam" id="PF13525">
    <property type="entry name" value="YfiO"/>
    <property type="match status" value="1"/>
</dbReference>
<proteinExistence type="inferred from homology"/>
<evidence type="ECO:0000256" key="1">
    <source>
        <dbReference type="ARBA" id="ARBA00022729"/>
    </source>
</evidence>
<evidence type="ECO:0000256" key="5">
    <source>
        <dbReference type="SAM" id="SignalP"/>
    </source>
</evidence>
<dbReference type="EMBL" id="OUUY01000086">
    <property type="protein sequence ID" value="SPQ01007.1"/>
    <property type="molecule type" value="Genomic_DNA"/>
</dbReference>
<feature type="chain" id="PRO_5015546088" evidence="5">
    <location>
        <begin position="23"/>
        <end position="256"/>
    </location>
</feature>
<evidence type="ECO:0000313" key="8">
    <source>
        <dbReference type="Proteomes" id="UP000245125"/>
    </source>
</evidence>
<dbReference type="AlphaFoldDB" id="A0A2U3QHW3"/>
<keyword evidence="2" id="KW-0472">Membrane</keyword>
<feature type="domain" description="Outer membrane lipoprotein BamD-like" evidence="6">
    <location>
        <begin position="34"/>
        <end position="222"/>
    </location>
</feature>
<name>A0A2U3QHW3_9BACT</name>
<sequence length="256" mass="29662">MMKIFRLIFVLLAAVSILSCSGKSSVKPNEPFDAEKFFTRGNKLIDDKEYAEARTVLLEVRNRDLTKKFAPLAQLRIADSYVKEDEPELAVAEYRKFLEMYPDHKNASYAQYQIAMVYFNQIESPERGYSGAASALAEFEKLKRDFPRNPYKELIEIRIEKCLNVMADYEFLVGEFYMKKGAYAPAIGRFEGLLKKFPDYKKQEKVLIDLAQSYKQIGQKEKSVEILNSIIEKYPNSPFASDARKELSRLQPRDKK</sequence>
<organism evidence="7 8">
    <name type="scientific">Candidatus Sulfobium mesophilum</name>
    <dbReference type="NCBI Taxonomy" id="2016548"/>
    <lineage>
        <taxon>Bacteria</taxon>
        <taxon>Pseudomonadati</taxon>
        <taxon>Nitrospirota</taxon>
        <taxon>Nitrospiria</taxon>
        <taxon>Nitrospirales</taxon>
        <taxon>Nitrospiraceae</taxon>
        <taxon>Candidatus Sulfobium</taxon>
    </lineage>
</organism>
<dbReference type="SMART" id="SM00028">
    <property type="entry name" value="TPR"/>
    <property type="match status" value="3"/>
</dbReference>
<feature type="signal peptide" evidence="5">
    <location>
        <begin position="1"/>
        <end position="22"/>
    </location>
</feature>
<evidence type="ECO:0000256" key="3">
    <source>
        <dbReference type="ARBA" id="ARBA00023237"/>
    </source>
</evidence>
<evidence type="ECO:0000256" key="2">
    <source>
        <dbReference type="ARBA" id="ARBA00023136"/>
    </source>
</evidence>
<keyword evidence="1 5" id="KW-0732">Signal</keyword>